<keyword evidence="2" id="KW-1185">Reference proteome</keyword>
<dbReference type="EMBL" id="CP155618">
    <property type="protein sequence ID" value="XBL13703.1"/>
    <property type="molecule type" value="Genomic_DNA"/>
</dbReference>
<protein>
    <submittedName>
        <fullName evidence="1">Uncharacterized protein</fullName>
    </submittedName>
</protein>
<dbReference type="Proteomes" id="UP001224325">
    <property type="component" value="Chromosome"/>
</dbReference>
<accession>A0AAU7EEI2</accession>
<sequence length="123" mass="14612">MKNKAQKQAKNKHAKKLQELNKIAQEYFKLLSPTPPYNYRQGNYLEYAYIRNYEELGYTLESMLNVCIMALDGYEPNNPQRNIKEAHTHLADVLEFTKNLIPHEEFEFLDKSRHLLLIPNKEQ</sequence>
<evidence type="ECO:0000313" key="2">
    <source>
        <dbReference type="Proteomes" id="UP001224325"/>
    </source>
</evidence>
<organism evidence="1 2">
    <name type="scientific">Mariniflexile litorale</name>
    <dbReference type="NCBI Taxonomy" id="3045158"/>
    <lineage>
        <taxon>Bacteria</taxon>
        <taxon>Pseudomonadati</taxon>
        <taxon>Bacteroidota</taxon>
        <taxon>Flavobacteriia</taxon>
        <taxon>Flavobacteriales</taxon>
        <taxon>Flavobacteriaceae</taxon>
        <taxon>Mariniflexile</taxon>
    </lineage>
</organism>
<dbReference type="AlphaFoldDB" id="A0AAU7EEI2"/>
<name>A0AAU7EEI2_9FLAO</name>
<dbReference type="KEGG" id="mlil:QLS71_015435"/>
<reference evidence="1" key="1">
    <citation type="submission" date="2024-04" db="EMBL/GenBank/DDBJ databases">
        <title>Mariniflexile litorale, isolated from the shallow sediments of the Sea of Japan.</title>
        <authorList>
            <person name="Romanenko L."/>
            <person name="Isaeva M."/>
        </authorList>
    </citation>
    <scope>NUCLEOTIDE SEQUENCE [LARGE SCALE GENOMIC DNA]</scope>
    <source>
        <strain evidence="1">KMM 9835</strain>
    </source>
</reference>
<evidence type="ECO:0000313" key="1">
    <source>
        <dbReference type="EMBL" id="XBL13703.1"/>
    </source>
</evidence>
<proteinExistence type="predicted"/>
<dbReference type="RefSeq" id="WP_308992900.1">
    <property type="nucleotide sequence ID" value="NZ_CP155618.1"/>
</dbReference>
<gene>
    <name evidence="1" type="ORF">QLS71_015435</name>
</gene>